<evidence type="ECO:0000313" key="5">
    <source>
        <dbReference type="Proteomes" id="UP001500603"/>
    </source>
</evidence>
<organism evidence="4 5">
    <name type="scientific">Nocardia callitridis</name>
    <dbReference type="NCBI Taxonomy" id="648753"/>
    <lineage>
        <taxon>Bacteria</taxon>
        <taxon>Bacillati</taxon>
        <taxon>Actinomycetota</taxon>
        <taxon>Actinomycetes</taxon>
        <taxon>Mycobacteriales</taxon>
        <taxon>Nocardiaceae</taxon>
        <taxon>Nocardia</taxon>
    </lineage>
</organism>
<dbReference type="PANTHER" id="PTHR10434">
    <property type="entry name" value="1-ACYL-SN-GLYCEROL-3-PHOSPHATE ACYLTRANSFERASE"/>
    <property type="match status" value="1"/>
</dbReference>
<evidence type="ECO:0000256" key="2">
    <source>
        <dbReference type="ARBA" id="ARBA00023315"/>
    </source>
</evidence>
<evidence type="ECO:0000256" key="1">
    <source>
        <dbReference type="ARBA" id="ARBA00022679"/>
    </source>
</evidence>
<dbReference type="InterPro" id="IPR002123">
    <property type="entry name" value="Plipid/glycerol_acylTrfase"/>
</dbReference>
<protein>
    <submittedName>
        <fullName evidence="4">Lysophospholipid acyltransferase family protein</fullName>
    </submittedName>
</protein>
<keyword evidence="1" id="KW-0808">Transferase</keyword>
<dbReference type="CDD" id="cd07989">
    <property type="entry name" value="LPLAT_AGPAT-like"/>
    <property type="match status" value="1"/>
</dbReference>
<evidence type="ECO:0000259" key="3">
    <source>
        <dbReference type="SMART" id="SM00563"/>
    </source>
</evidence>
<proteinExistence type="predicted"/>
<feature type="domain" description="Phospholipid/glycerol acyltransferase" evidence="3">
    <location>
        <begin position="39"/>
        <end position="152"/>
    </location>
</feature>
<dbReference type="GO" id="GO:0016746">
    <property type="term" value="F:acyltransferase activity"/>
    <property type="evidence" value="ECO:0007669"/>
    <property type="project" value="UniProtKB-KW"/>
</dbReference>
<gene>
    <name evidence="4" type="ORF">GCM10023318_13200</name>
</gene>
<keyword evidence="2 4" id="KW-0012">Acyltransferase</keyword>
<dbReference type="EMBL" id="BAABJM010000001">
    <property type="protein sequence ID" value="GAA5047118.1"/>
    <property type="molecule type" value="Genomic_DNA"/>
</dbReference>
<comment type="caution">
    <text evidence="4">The sequence shown here is derived from an EMBL/GenBank/DDBJ whole genome shotgun (WGS) entry which is preliminary data.</text>
</comment>
<name>A0ABP9JYI7_9NOCA</name>
<sequence length="258" mass="28464">MAREPVYDVLTGLVRTVFFAQGLRIDITGQEHIPRVGPAVLAVNHTAYFDFMEVGLIGRRSGRNVRYMMKAELEHGIVGFLMKHCKAIGVDRGAGAESYGKAVDSLRSGELVVVYPEATISRSFEIKEFKSGAARMAIEADVPIIPVAIWGAHRVWTKDIPKRLGRHRYPINIRIGAPISPVDDTDELSATTRASMIELLAEAQRDYPMPRGAAWVPARLGGTAPTPVQAAILDREELARRKAAREAREADRARRARG</sequence>
<dbReference type="SUPFAM" id="SSF69593">
    <property type="entry name" value="Glycerol-3-phosphate (1)-acyltransferase"/>
    <property type="match status" value="1"/>
</dbReference>
<evidence type="ECO:0000313" key="4">
    <source>
        <dbReference type="EMBL" id="GAA5047118.1"/>
    </source>
</evidence>
<dbReference type="RefSeq" id="WP_345494132.1">
    <property type="nucleotide sequence ID" value="NZ_BAABJM010000001.1"/>
</dbReference>
<accession>A0ABP9JYI7</accession>
<dbReference type="Proteomes" id="UP001500603">
    <property type="component" value="Unassembled WGS sequence"/>
</dbReference>
<dbReference type="SMART" id="SM00563">
    <property type="entry name" value="PlsC"/>
    <property type="match status" value="1"/>
</dbReference>
<reference evidence="5" key="1">
    <citation type="journal article" date="2019" name="Int. J. Syst. Evol. Microbiol.">
        <title>The Global Catalogue of Microorganisms (GCM) 10K type strain sequencing project: providing services to taxonomists for standard genome sequencing and annotation.</title>
        <authorList>
            <consortium name="The Broad Institute Genomics Platform"/>
            <consortium name="The Broad Institute Genome Sequencing Center for Infectious Disease"/>
            <person name="Wu L."/>
            <person name="Ma J."/>
        </authorList>
    </citation>
    <scope>NUCLEOTIDE SEQUENCE [LARGE SCALE GENOMIC DNA]</scope>
    <source>
        <strain evidence="5">JCM 18298</strain>
    </source>
</reference>
<keyword evidence="5" id="KW-1185">Reference proteome</keyword>
<dbReference type="Pfam" id="PF01553">
    <property type="entry name" value="Acyltransferase"/>
    <property type="match status" value="1"/>
</dbReference>
<dbReference type="PANTHER" id="PTHR10434:SF55">
    <property type="entry name" value="POSSIBLE ACYLTRANSFERASE"/>
    <property type="match status" value="1"/>
</dbReference>